<dbReference type="InterPro" id="IPR050651">
    <property type="entry name" value="Plant_Cytochrome_P450_Monoox"/>
</dbReference>
<dbReference type="InterPro" id="IPR001128">
    <property type="entry name" value="Cyt_P450"/>
</dbReference>
<name>A0ABR2BKZ0_9ROSI</name>
<protein>
    <submittedName>
        <fullName evidence="1">Uncharacterized protein</fullName>
    </submittedName>
</protein>
<dbReference type="PANTHER" id="PTHR47947">
    <property type="entry name" value="CYTOCHROME P450 82C3-RELATED"/>
    <property type="match status" value="1"/>
</dbReference>
<gene>
    <name evidence="1" type="ORF">V6N12_074350</name>
</gene>
<reference evidence="1 2" key="1">
    <citation type="journal article" date="2024" name="G3 (Bethesda)">
        <title>Genome assembly of Hibiscus sabdariffa L. provides insights into metabolisms of medicinal natural products.</title>
        <authorList>
            <person name="Kim T."/>
        </authorList>
    </citation>
    <scope>NUCLEOTIDE SEQUENCE [LARGE SCALE GENOMIC DNA]</scope>
    <source>
        <strain evidence="1">TK-2024</strain>
        <tissue evidence="1">Old leaves</tissue>
    </source>
</reference>
<proteinExistence type="predicted"/>
<accession>A0ABR2BKZ0</accession>
<sequence length="504" mass="57191">MEETSIIYSFLSFIFILPCLNHLFQSKNLPPSPPSLPILGHLHLLKPPIHRYYHHLSQTYGPVFSLRLGSRLLVVVSSSTTAQECFTNNDLVLANRPKLIAGKHFGYNYTTVSTASYGDHWRNLRRIGAIEIFSSTRLNAFARVRKDELRRLLVKLSRDSRQGFARVELKSMLSGLTFNNLMRMIAGKRYYGDEVTDENEARELRELIAESFSYGGSGNLADYLPVLNWFGGYEKKVKRVGEKMDRWMQKLIDQHRYKKMESNNTASMIDHLLNLQQSDPHYYTDEIIKGLILVLIFAGTDTSAVTLEWAMSSLLNHPQVLRRAKAEIDREIGEENLMDESDVPKLKYLQSIVLETLRLYPAAPLLLPHMPSSDCSIGGYNVPRGAIVLINAWSIHRDPNSWEDPTGFKPDRFENGEELEGNEDSQSPKLMPFGLGRSACPGEGLAQRVVGLTLGALIQCFEWERIDRQEIDMVEGTGITMRKAHPLKALCKARPIVNTTFYGN</sequence>
<evidence type="ECO:0000313" key="2">
    <source>
        <dbReference type="Proteomes" id="UP001472677"/>
    </source>
</evidence>
<dbReference type="SUPFAM" id="SSF48264">
    <property type="entry name" value="Cytochrome P450"/>
    <property type="match status" value="1"/>
</dbReference>
<dbReference type="InterPro" id="IPR002401">
    <property type="entry name" value="Cyt_P450_E_grp-I"/>
</dbReference>
<comment type="caution">
    <text evidence="1">The sequence shown here is derived from an EMBL/GenBank/DDBJ whole genome shotgun (WGS) entry which is preliminary data.</text>
</comment>
<dbReference type="Pfam" id="PF00067">
    <property type="entry name" value="p450"/>
    <property type="match status" value="1"/>
</dbReference>
<dbReference type="Gene3D" id="1.10.630.10">
    <property type="entry name" value="Cytochrome P450"/>
    <property type="match status" value="1"/>
</dbReference>
<dbReference type="InterPro" id="IPR036396">
    <property type="entry name" value="Cyt_P450_sf"/>
</dbReference>
<dbReference type="EMBL" id="JBBPBM010000105">
    <property type="protein sequence ID" value="KAK8507785.1"/>
    <property type="molecule type" value="Genomic_DNA"/>
</dbReference>
<keyword evidence="2" id="KW-1185">Reference proteome</keyword>
<organism evidence="1 2">
    <name type="scientific">Hibiscus sabdariffa</name>
    <name type="common">roselle</name>
    <dbReference type="NCBI Taxonomy" id="183260"/>
    <lineage>
        <taxon>Eukaryota</taxon>
        <taxon>Viridiplantae</taxon>
        <taxon>Streptophyta</taxon>
        <taxon>Embryophyta</taxon>
        <taxon>Tracheophyta</taxon>
        <taxon>Spermatophyta</taxon>
        <taxon>Magnoliopsida</taxon>
        <taxon>eudicotyledons</taxon>
        <taxon>Gunneridae</taxon>
        <taxon>Pentapetalae</taxon>
        <taxon>rosids</taxon>
        <taxon>malvids</taxon>
        <taxon>Malvales</taxon>
        <taxon>Malvaceae</taxon>
        <taxon>Malvoideae</taxon>
        <taxon>Hibiscus</taxon>
    </lineage>
</organism>
<dbReference type="PRINTS" id="PR00463">
    <property type="entry name" value="EP450I"/>
</dbReference>
<dbReference type="Proteomes" id="UP001472677">
    <property type="component" value="Unassembled WGS sequence"/>
</dbReference>
<dbReference type="PRINTS" id="PR00385">
    <property type="entry name" value="P450"/>
</dbReference>
<dbReference type="PANTHER" id="PTHR47947:SF26">
    <property type="entry name" value="CYTOCHROME P450"/>
    <property type="match status" value="1"/>
</dbReference>
<dbReference type="CDD" id="cd20653">
    <property type="entry name" value="CYP81"/>
    <property type="match status" value="1"/>
</dbReference>
<evidence type="ECO:0000313" key="1">
    <source>
        <dbReference type="EMBL" id="KAK8507785.1"/>
    </source>
</evidence>